<evidence type="ECO:0000256" key="3">
    <source>
        <dbReference type="ARBA" id="ARBA00004947"/>
    </source>
</evidence>
<evidence type="ECO:0000256" key="5">
    <source>
        <dbReference type="ARBA" id="ARBA00013189"/>
    </source>
</evidence>
<dbReference type="Gene3D" id="3.40.50.720">
    <property type="entry name" value="NAD(P)-binding Rossmann-like Domain"/>
    <property type="match status" value="1"/>
</dbReference>
<gene>
    <name evidence="12" type="primary">galE</name>
    <name evidence="12" type="ORF">KJ970_06060</name>
</gene>
<sequence>MKVLVTGGAGYIGSVTSSRLLSHGHEVVVLDNLSRGHPEAVSRGCPLEVLDTRDRNGIIDLLRKYGIECVMHFAASSLVGESMEKPLEYFDANTGGMISLLGGMEACGVERIILSSTAAIYGQPEEIPILESAPAKPTNPYGHSKLMCEGLLRWQAQAGRLRFVSLRYFNAAGASPDLGEDHNPETHLIPLALDAAAGRRSELTIFGDDYPTMDGTCVRDYIHVEDLADAHILALKVMEERQSTIVNLGNGKGFSVRQVIDAVEHVTGRKVSTQMGPRRPGDPPVLVASSQKARDILGWKPQKGDLNTIVETAWKWSLRHPNGYGSVAADG</sequence>
<evidence type="ECO:0000256" key="6">
    <source>
        <dbReference type="ARBA" id="ARBA00018569"/>
    </source>
</evidence>
<name>A0A948W5W9_UNCEI</name>
<evidence type="ECO:0000259" key="11">
    <source>
        <dbReference type="Pfam" id="PF01370"/>
    </source>
</evidence>
<reference evidence="12" key="1">
    <citation type="submission" date="2021-05" db="EMBL/GenBank/DDBJ databases">
        <title>Energy efficiency and biological interactions define the core microbiome of deep oligotrophic groundwater.</title>
        <authorList>
            <person name="Mehrshad M."/>
            <person name="Lopez-Fernandez M."/>
            <person name="Bell E."/>
            <person name="Bernier-Latmani R."/>
            <person name="Bertilsson S."/>
            <person name="Dopson M."/>
        </authorList>
    </citation>
    <scope>NUCLEOTIDE SEQUENCE</scope>
    <source>
        <strain evidence="12">Modern_marine.mb.64</strain>
    </source>
</reference>
<dbReference type="GO" id="GO:0033499">
    <property type="term" value="P:galactose catabolic process via UDP-galactose, Leloir pathway"/>
    <property type="evidence" value="ECO:0007669"/>
    <property type="project" value="TreeGrafter"/>
</dbReference>
<evidence type="ECO:0000256" key="10">
    <source>
        <dbReference type="RuleBase" id="RU366046"/>
    </source>
</evidence>
<feature type="domain" description="NAD-dependent epimerase/dehydratase" evidence="11">
    <location>
        <begin position="3"/>
        <end position="249"/>
    </location>
</feature>
<comment type="caution">
    <text evidence="12">The sequence shown here is derived from an EMBL/GenBank/DDBJ whole genome shotgun (WGS) entry which is preliminary data.</text>
</comment>
<comment type="pathway">
    <text evidence="3 10">Carbohydrate metabolism; galactose metabolism.</text>
</comment>
<evidence type="ECO:0000256" key="4">
    <source>
        <dbReference type="ARBA" id="ARBA00007637"/>
    </source>
</evidence>
<evidence type="ECO:0000313" key="13">
    <source>
        <dbReference type="Proteomes" id="UP000777784"/>
    </source>
</evidence>
<comment type="similarity">
    <text evidence="4 10">Belongs to the NAD(P)-dependent epimerase/dehydratase family.</text>
</comment>
<organism evidence="12 13">
    <name type="scientific">Eiseniibacteriota bacterium</name>
    <dbReference type="NCBI Taxonomy" id="2212470"/>
    <lineage>
        <taxon>Bacteria</taxon>
        <taxon>Candidatus Eiseniibacteriota</taxon>
    </lineage>
</organism>
<dbReference type="AlphaFoldDB" id="A0A948W5W9"/>
<dbReference type="InterPro" id="IPR036291">
    <property type="entry name" value="NAD(P)-bd_dom_sf"/>
</dbReference>
<dbReference type="InterPro" id="IPR005886">
    <property type="entry name" value="UDP_G4E"/>
</dbReference>
<evidence type="ECO:0000256" key="8">
    <source>
        <dbReference type="ARBA" id="ARBA00023235"/>
    </source>
</evidence>
<dbReference type="SUPFAM" id="SSF51735">
    <property type="entry name" value="NAD(P)-binding Rossmann-fold domains"/>
    <property type="match status" value="1"/>
</dbReference>
<dbReference type="PANTHER" id="PTHR43725">
    <property type="entry name" value="UDP-GLUCOSE 4-EPIMERASE"/>
    <property type="match status" value="1"/>
</dbReference>
<comment type="subunit">
    <text evidence="10">Homodimer.</text>
</comment>
<evidence type="ECO:0000256" key="9">
    <source>
        <dbReference type="ARBA" id="ARBA00023277"/>
    </source>
</evidence>
<keyword evidence="8 10" id="KW-0413">Isomerase</keyword>
<dbReference type="Gene3D" id="3.90.25.10">
    <property type="entry name" value="UDP-galactose 4-epimerase, domain 1"/>
    <property type="match status" value="1"/>
</dbReference>
<evidence type="ECO:0000256" key="2">
    <source>
        <dbReference type="ARBA" id="ARBA00001911"/>
    </source>
</evidence>
<dbReference type="NCBIfam" id="TIGR01179">
    <property type="entry name" value="galE"/>
    <property type="match status" value="1"/>
</dbReference>
<dbReference type="Proteomes" id="UP000777784">
    <property type="component" value="Unassembled WGS sequence"/>
</dbReference>
<evidence type="ECO:0000313" key="12">
    <source>
        <dbReference type="EMBL" id="MBU2690475.1"/>
    </source>
</evidence>
<proteinExistence type="inferred from homology"/>
<keyword evidence="7 10" id="KW-0520">NAD</keyword>
<protein>
    <recommendedName>
        <fullName evidence="6 10">UDP-glucose 4-epimerase</fullName>
        <ecNumber evidence="5 10">5.1.3.2</ecNumber>
    </recommendedName>
</protein>
<keyword evidence="9 10" id="KW-0119">Carbohydrate metabolism</keyword>
<dbReference type="InterPro" id="IPR001509">
    <property type="entry name" value="Epimerase_deHydtase"/>
</dbReference>
<dbReference type="PANTHER" id="PTHR43725:SF53">
    <property type="entry name" value="UDP-ARABINOSE 4-EPIMERASE 1"/>
    <property type="match status" value="1"/>
</dbReference>
<evidence type="ECO:0000256" key="1">
    <source>
        <dbReference type="ARBA" id="ARBA00000083"/>
    </source>
</evidence>
<comment type="cofactor">
    <cofactor evidence="2 10">
        <name>NAD(+)</name>
        <dbReference type="ChEBI" id="CHEBI:57540"/>
    </cofactor>
</comment>
<dbReference type="CDD" id="cd05247">
    <property type="entry name" value="UDP_G4E_1_SDR_e"/>
    <property type="match status" value="1"/>
</dbReference>
<evidence type="ECO:0000256" key="7">
    <source>
        <dbReference type="ARBA" id="ARBA00023027"/>
    </source>
</evidence>
<accession>A0A948W5W9</accession>
<dbReference type="EC" id="5.1.3.2" evidence="5 10"/>
<dbReference type="Pfam" id="PF01370">
    <property type="entry name" value="Epimerase"/>
    <property type="match status" value="1"/>
</dbReference>
<comment type="catalytic activity">
    <reaction evidence="1 10">
        <text>UDP-alpha-D-glucose = UDP-alpha-D-galactose</text>
        <dbReference type="Rhea" id="RHEA:22168"/>
        <dbReference type="ChEBI" id="CHEBI:58885"/>
        <dbReference type="ChEBI" id="CHEBI:66914"/>
        <dbReference type="EC" id="5.1.3.2"/>
    </reaction>
</comment>
<dbReference type="EMBL" id="JAHJDP010000032">
    <property type="protein sequence ID" value="MBU2690475.1"/>
    <property type="molecule type" value="Genomic_DNA"/>
</dbReference>
<dbReference type="GO" id="GO:0003978">
    <property type="term" value="F:UDP-glucose 4-epimerase activity"/>
    <property type="evidence" value="ECO:0007669"/>
    <property type="project" value="UniProtKB-UniRule"/>
</dbReference>